<organism evidence="2 3">
    <name type="scientific">Hohenbuehelia grisea</name>
    <dbReference type="NCBI Taxonomy" id="104357"/>
    <lineage>
        <taxon>Eukaryota</taxon>
        <taxon>Fungi</taxon>
        <taxon>Dikarya</taxon>
        <taxon>Basidiomycota</taxon>
        <taxon>Agaricomycotina</taxon>
        <taxon>Agaricomycetes</taxon>
        <taxon>Agaricomycetidae</taxon>
        <taxon>Agaricales</taxon>
        <taxon>Pleurotineae</taxon>
        <taxon>Pleurotaceae</taxon>
        <taxon>Hohenbuehelia</taxon>
    </lineage>
</organism>
<comment type="caution">
    <text evidence="2">The sequence shown here is derived from an EMBL/GenBank/DDBJ whole genome shotgun (WGS) entry which is preliminary data.</text>
</comment>
<proteinExistence type="predicted"/>
<feature type="region of interest" description="Disordered" evidence="1">
    <location>
        <begin position="113"/>
        <end position="187"/>
    </location>
</feature>
<sequence>MLPVETPSPNDEQRGPTMSTIRAVKRRLAKLINSRVEASETFAELEFLSHRSFMIEAGVTMGVRELLETRVILDQEVLQPFKADREIWDGTKVMKDKVSQARWSDHISANRKEHERLRLEEEEEQARLEEEQERARLEKDREEAQQKRERKRKRREEKAAMLQNGAAKAGPSVDTDLDNPRKRQRQH</sequence>
<reference evidence="3" key="1">
    <citation type="submission" date="2024-06" db="EMBL/GenBank/DDBJ databases">
        <title>Multi-omics analyses provide insights into the biosynthesis of the anticancer antibiotic pleurotin in Hohenbuehelia grisea.</title>
        <authorList>
            <person name="Weaver J.A."/>
            <person name="Alberti F."/>
        </authorList>
    </citation>
    <scope>NUCLEOTIDE SEQUENCE [LARGE SCALE GENOMIC DNA]</scope>
    <source>
        <strain evidence="3">T-177</strain>
    </source>
</reference>
<dbReference type="EMBL" id="JASNQZ010000006">
    <property type="protein sequence ID" value="KAL0955767.1"/>
    <property type="molecule type" value="Genomic_DNA"/>
</dbReference>
<gene>
    <name evidence="2" type="ORF">HGRIS_001982</name>
</gene>
<evidence type="ECO:0000313" key="2">
    <source>
        <dbReference type="EMBL" id="KAL0955767.1"/>
    </source>
</evidence>
<protein>
    <submittedName>
        <fullName evidence="2">Uncharacterized protein</fullName>
    </submittedName>
</protein>
<feature type="compositionally biased region" description="Basic and acidic residues" evidence="1">
    <location>
        <begin position="113"/>
        <end position="147"/>
    </location>
</feature>
<accession>A0ABR3JJ83</accession>
<evidence type="ECO:0000313" key="3">
    <source>
        <dbReference type="Proteomes" id="UP001556367"/>
    </source>
</evidence>
<evidence type="ECO:0000256" key="1">
    <source>
        <dbReference type="SAM" id="MobiDB-lite"/>
    </source>
</evidence>
<keyword evidence="3" id="KW-1185">Reference proteome</keyword>
<dbReference type="Proteomes" id="UP001556367">
    <property type="component" value="Unassembled WGS sequence"/>
</dbReference>
<name>A0ABR3JJ83_9AGAR</name>